<dbReference type="EMBL" id="KL198020">
    <property type="protein sequence ID" value="KDQ18783.1"/>
    <property type="molecule type" value="Genomic_DNA"/>
</dbReference>
<name>A0A067MSS4_BOTB1</name>
<proteinExistence type="predicted"/>
<keyword evidence="2" id="KW-1185">Reference proteome</keyword>
<accession>A0A067MSS4</accession>
<dbReference type="Proteomes" id="UP000027195">
    <property type="component" value="Unassembled WGS sequence"/>
</dbReference>
<dbReference type="InParanoid" id="A0A067MSS4"/>
<reference evidence="2" key="1">
    <citation type="journal article" date="2014" name="Proc. Natl. Acad. Sci. U.S.A.">
        <title>Extensive sampling of basidiomycete genomes demonstrates inadequacy of the white-rot/brown-rot paradigm for wood decay fungi.</title>
        <authorList>
            <person name="Riley R."/>
            <person name="Salamov A.A."/>
            <person name="Brown D.W."/>
            <person name="Nagy L.G."/>
            <person name="Floudas D."/>
            <person name="Held B.W."/>
            <person name="Levasseur A."/>
            <person name="Lombard V."/>
            <person name="Morin E."/>
            <person name="Otillar R."/>
            <person name="Lindquist E.A."/>
            <person name="Sun H."/>
            <person name="LaButti K.M."/>
            <person name="Schmutz J."/>
            <person name="Jabbour D."/>
            <person name="Luo H."/>
            <person name="Baker S.E."/>
            <person name="Pisabarro A.G."/>
            <person name="Walton J.D."/>
            <person name="Blanchette R.A."/>
            <person name="Henrissat B."/>
            <person name="Martin F."/>
            <person name="Cullen D."/>
            <person name="Hibbett D.S."/>
            <person name="Grigoriev I.V."/>
        </authorList>
    </citation>
    <scope>NUCLEOTIDE SEQUENCE [LARGE SCALE GENOMIC DNA]</scope>
    <source>
        <strain evidence="2">FD-172 SS1</strain>
    </source>
</reference>
<dbReference type="AlphaFoldDB" id="A0A067MSS4"/>
<gene>
    <name evidence="1" type="ORF">BOTBODRAFT_475782</name>
</gene>
<organism evidence="1 2">
    <name type="scientific">Botryobasidium botryosum (strain FD-172 SS1)</name>
    <dbReference type="NCBI Taxonomy" id="930990"/>
    <lineage>
        <taxon>Eukaryota</taxon>
        <taxon>Fungi</taxon>
        <taxon>Dikarya</taxon>
        <taxon>Basidiomycota</taxon>
        <taxon>Agaricomycotina</taxon>
        <taxon>Agaricomycetes</taxon>
        <taxon>Cantharellales</taxon>
        <taxon>Botryobasidiaceae</taxon>
        <taxon>Botryobasidium</taxon>
    </lineage>
</organism>
<sequence length="106" mass="11642">MYFTSCAARATVFLSAPAFVDAIAKDSVRFSPVSLLPLASSFEPFYFIIPHPSSIPSLTRKVLDIHVYSIKSSSSMPCTRLLGKCLGLADRSTSADQRSQEFKSLY</sequence>
<dbReference type="HOGENOM" id="CLU_2222825_0_0_1"/>
<protein>
    <submittedName>
        <fullName evidence="1">Uncharacterized protein</fullName>
    </submittedName>
</protein>
<evidence type="ECO:0000313" key="2">
    <source>
        <dbReference type="Proteomes" id="UP000027195"/>
    </source>
</evidence>
<evidence type="ECO:0000313" key="1">
    <source>
        <dbReference type="EMBL" id="KDQ18783.1"/>
    </source>
</evidence>